<feature type="compositionally biased region" description="Basic and acidic residues" evidence="1">
    <location>
        <begin position="1"/>
        <end position="15"/>
    </location>
</feature>
<evidence type="ECO:0000313" key="2">
    <source>
        <dbReference type="EMBL" id="MCS3918825.1"/>
    </source>
</evidence>
<reference evidence="2 3" key="1">
    <citation type="submission" date="2022-08" db="EMBL/GenBank/DDBJ databases">
        <title>Bacterial and archaeal communities from various locations to study Microbial Dark Matter (Phase II).</title>
        <authorList>
            <person name="Stepanauskas R."/>
        </authorList>
    </citation>
    <scope>NUCLEOTIDE SEQUENCE [LARGE SCALE GENOMIC DNA]</scope>
    <source>
        <strain evidence="2 3">PD1</strain>
    </source>
</reference>
<protein>
    <submittedName>
        <fullName evidence="2">Uncharacterized protein</fullName>
    </submittedName>
</protein>
<proteinExistence type="predicted"/>
<evidence type="ECO:0000256" key="1">
    <source>
        <dbReference type="SAM" id="MobiDB-lite"/>
    </source>
</evidence>
<evidence type="ECO:0000313" key="3">
    <source>
        <dbReference type="Proteomes" id="UP001204798"/>
    </source>
</evidence>
<dbReference type="RefSeq" id="WP_259094873.1">
    <property type="nucleotide sequence ID" value="NZ_CP130454.1"/>
</dbReference>
<feature type="region of interest" description="Disordered" evidence="1">
    <location>
        <begin position="1"/>
        <end position="22"/>
    </location>
</feature>
<comment type="caution">
    <text evidence="2">The sequence shown here is derived from an EMBL/GenBank/DDBJ whole genome shotgun (WGS) entry which is preliminary data.</text>
</comment>
<sequence length="49" mass="5602">MEREKRRDGEAEKSCTKMGGRGSCRAITTAIGDWRMVNNERQQQVTNSE</sequence>
<dbReference type="Proteomes" id="UP001204798">
    <property type="component" value="Unassembled WGS sequence"/>
</dbReference>
<dbReference type="EMBL" id="JANUCP010000002">
    <property type="protein sequence ID" value="MCS3918825.1"/>
    <property type="molecule type" value="Genomic_DNA"/>
</dbReference>
<keyword evidence="3" id="KW-1185">Reference proteome</keyword>
<name>A0ABT2ELV1_9BACT</name>
<gene>
    <name evidence="2" type="ORF">M2350_001225</name>
</gene>
<organism evidence="2 3">
    <name type="scientific">Candidatus Fervidibacter sacchari</name>
    <dbReference type="NCBI Taxonomy" id="1448929"/>
    <lineage>
        <taxon>Bacteria</taxon>
        <taxon>Candidatus Fervidibacterota</taxon>
        <taxon>Candidatus Fervidibacter</taxon>
    </lineage>
</organism>
<accession>A0ABT2ELV1</accession>